<evidence type="ECO:0000313" key="1">
    <source>
        <dbReference type="Proteomes" id="UP000095286"/>
    </source>
</evidence>
<proteinExistence type="predicted"/>
<dbReference type="WBParaSite" id="RSKR_0001030033.1">
    <property type="protein sequence ID" value="RSKR_0001030033.1"/>
    <property type="gene ID" value="RSKR_0001030033"/>
</dbReference>
<name>A0AC35UDB8_9BILA</name>
<reference evidence="2" key="1">
    <citation type="submission" date="2016-11" db="UniProtKB">
        <authorList>
            <consortium name="WormBaseParasite"/>
        </authorList>
    </citation>
    <scope>IDENTIFICATION</scope>
    <source>
        <strain evidence="2">KR3021</strain>
    </source>
</reference>
<accession>A0AC35UDB8</accession>
<organism evidence="1 2">
    <name type="scientific">Rhabditophanes sp. KR3021</name>
    <dbReference type="NCBI Taxonomy" id="114890"/>
    <lineage>
        <taxon>Eukaryota</taxon>
        <taxon>Metazoa</taxon>
        <taxon>Ecdysozoa</taxon>
        <taxon>Nematoda</taxon>
        <taxon>Chromadorea</taxon>
        <taxon>Rhabditida</taxon>
        <taxon>Tylenchina</taxon>
        <taxon>Panagrolaimomorpha</taxon>
        <taxon>Strongyloidoidea</taxon>
        <taxon>Alloionematidae</taxon>
        <taxon>Rhabditophanes</taxon>
    </lineage>
</organism>
<evidence type="ECO:0000313" key="2">
    <source>
        <dbReference type="WBParaSite" id="RSKR_0001030033.1"/>
    </source>
</evidence>
<dbReference type="Proteomes" id="UP000095286">
    <property type="component" value="Unplaced"/>
</dbReference>
<sequence>MDIVYNNPPLINVTFYSCIMNTIGVIGFIVNIWAFLYMHLKPPKFMNEFVVIAKYTRLTDAFFIVGMSIIGQPIVVGSFPSFAINGLIKYINNENIIFSIAFLVILNFYYLPFTLILSFLSKYNVFCRKEPVFYTNKYEKMMYGTIYLIIPICGICSVHTFLLPEAENDLIIQKVSSIYLYVYFTFSLFQNNLKKRFGMEPGFFVMCVYIF</sequence>
<protein>
    <submittedName>
        <fullName evidence="2">7TM_GPCR_Srx domain-containing protein</fullName>
    </submittedName>
</protein>